<comment type="subcellular location">
    <subcellularLocation>
        <location evidence="1">Virion</location>
    </subcellularLocation>
</comment>
<reference evidence="3 4" key="1">
    <citation type="submission" date="2020-03" db="EMBL/GenBank/DDBJ databases">
        <title>Vagococcus sp. nov., isolated from beetles.</title>
        <authorList>
            <person name="Hyun D.-W."/>
            <person name="Bae J.-W."/>
        </authorList>
    </citation>
    <scope>NUCLEOTIDE SEQUENCE [LARGE SCALE GENOMIC DNA]</scope>
    <source>
        <strain evidence="3 4">HDW17B</strain>
    </source>
</reference>
<dbReference type="NCBIfam" id="TIGR01554">
    <property type="entry name" value="major_cap_HK97"/>
    <property type="match status" value="1"/>
</dbReference>
<dbReference type="Proteomes" id="UP000501747">
    <property type="component" value="Chromosome"/>
</dbReference>
<sequence length="375" mass="42739">MATIEQLLGTRRANEFRTASRAKAHKEKSQVGVDIKRKQIINKINKAKETTKKVERKKVKKKPISNKKSEARGLANYLTGNMTTEEMRSLGIVVNGGKALISKKMSHKIISYVQEVNPMRKLGQVYTQKGKKGIPMIVRKAEANIVKSERDENNKIPETDTEVEVVWLEPIEFDCLVKFTKKLENKSEFDIEKILIEEIGKAIVRKEVEWFIHSNDNPYSLNNKAVRYIPRTLSDSFYKYLVGAKNSLPTAMRKGATWLINRAAQTKLESLLSEDGNPILKENGNDDFDFTLLNYPVEVSDEVDSDVPSLPVMYFGNFNYFFIQDVLSNLEIQRLNEKYADENKIGVSVYQISDGKLIFGPFETAAFKLDIDGLK</sequence>
<gene>
    <name evidence="3" type="ORF">G7082_02855</name>
</gene>
<keyword evidence="4" id="KW-1185">Reference proteome</keyword>
<dbReference type="KEGG" id="vhy:G7082_02855"/>
<protein>
    <submittedName>
        <fullName evidence="3">Phage major capsid protein</fullName>
    </submittedName>
</protein>
<dbReference type="InterPro" id="IPR024455">
    <property type="entry name" value="Phage_capsid"/>
</dbReference>
<proteinExistence type="predicted"/>
<evidence type="ECO:0000313" key="3">
    <source>
        <dbReference type="EMBL" id="QIL47548.1"/>
    </source>
</evidence>
<name>A0A6G8AR39_9ENTE</name>
<evidence type="ECO:0000313" key="4">
    <source>
        <dbReference type="Proteomes" id="UP000501747"/>
    </source>
</evidence>
<dbReference type="AlphaFoldDB" id="A0A6G8AR39"/>
<dbReference type="RefSeq" id="WP_166033719.1">
    <property type="nucleotide sequence ID" value="NZ_CP049887.1"/>
</dbReference>
<feature type="domain" description="Phage capsid-like C-terminal" evidence="2">
    <location>
        <begin position="97"/>
        <end position="358"/>
    </location>
</feature>
<organism evidence="3 4">
    <name type="scientific">Vagococcus hydrophili</name>
    <dbReference type="NCBI Taxonomy" id="2714947"/>
    <lineage>
        <taxon>Bacteria</taxon>
        <taxon>Bacillati</taxon>
        <taxon>Bacillota</taxon>
        <taxon>Bacilli</taxon>
        <taxon>Lactobacillales</taxon>
        <taxon>Enterococcaceae</taxon>
        <taxon>Vagococcus</taxon>
    </lineage>
</organism>
<dbReference type="InterPro" id="IPR054612">
    <property type="entry name" value="Phage_capsid-like_C"/>
</dbReference>
<dbReference type="SUPFAM" id="SSF56563">
    <property type="entry name" value="Major capsid protein gp5"/>
    <property type="match status" value="1"/>
</dbReference>
<accession>A0A6G8AR39</accession>
<evidence type="ECO:0000256" key="1">
    <source>
        <dbReference type="ARBA" id="ARBA00004328"/>
    </source>
</evidence>
<dbReference type="EMBL" id="CP049887">
    <property type="protein sequence ID" value="QIL47548.1"/>
    <property type="molecule type" value="Genomic_DNA"/>
</dbReference>
<dbReference type="Pfam" id="PF05065">
    <property type="entry name" value="Phage_capsid"/>
    <property type="match status" value="1"/>
</dbReference>
<evidence type="ECO:0000259" key="2">
    <source>
        <dbReference type="Pfam" id="PF05065"/>
    </source>
</evidence>